<accession>F3L3I7</accession>
<reference evidence="1 2" key="1">
    <citation type="journal article" date="2011" name="J. Bacteriol.">
        <title>Genome sequence of strain IMCC3088, a proteorhodopsin-containing marine bacterium belonging to the OM60/NOR5 clade.</title>
        <authorList>
            <person name="Jang Y."/>
            <person name="Oh H.M."/>
            <person name="Kang I."/>
            <person name="Lee K."/>
            <person name="Yang S.J."/>
            <person name="Cho J.C."/>
        </authorList>
    </citation>
    <scope>NUCLEOTIDE SEQUENCE [LARGE SCALE GENOMIC DNA]</scope>
    <source>
        <strain evidence="1 2">IMCC3088</strain>
    </source>
</reference>
<gene>
    <name evidence="1" type="ORF">IMCC3088_2179</name>
</gene>
<protein>
    <submittedName>
        <fullName evidence="1">Uncharacterized protein</fullName>
    </submittedName>
</protein>
<sequence>MLVASHANAQMSERFDEYELHYSFVNTTFLSPEIAAQYQITRGKRHGILMLSLRRHQDGIDGTQPSAMNVSGTTSDLIRKDELKFREIREDGAVYYIAPFKFINEEFRHFYIDFQAAGDDRTYSHHLEHQMYIHE</sequence>
<dbReference type="Pfam" id="PF14467">
    <property type="entry name" value="DUF4426"/>
    <property type="match status" value="1"/>
</dbReference>
<dbReference type="Gene3D" id="2.60.40.3340">
    <property type="entry name" value="Domain of unknown function DUF4426"/>
    <property type="match status" value="1"/>
</dbReference>
<dbReference type="OrthoDB" id="8563353at2"/>
<keyword evidence="2" id="KW-1185">Reference proteome</keyword>
<dbReference type="Proteomes" id="UP000005615">
    <property type="component" value="Unassembled WGS sequence"/>
</dbReference>
<dbReference type="AlphaFoldDB" id="F3L3I7"/>
<dbReference type="EMBL" id="AEIG01000064">
    <property type="protein sequence ID" value="EGG29099.1"/>
    <property type="molecule type" value="Genomic_DNA"/>
</dbReference>
<comment type="caution">
    <text evidence="1">The sequence shown here is derived from an EMBL/GenBank/DDBJ whole genome shotgun (WGS) entry which is preliminary data.</text>
</comment>
<evidence type="ECO:0000313" key="1">
    <source>
        <dbReference type="EMBL" id="EGG29099.1"/>
    </source>
</evidence>
<name>F3L3I7_9GAMM</name>
<evidence type="ECO:0000313" key="2">
    <source>
        <dbReference type="Proteomes" id="UP000005615"/>
    </source>
</evidence>
<proteinExistence type="predicted"/>
<dbReference type="STRING" id="2518989.IMCC3088_2179"/>
<dbReference type="InterPro" id="IPR025218">
    <property type="entry name" value="DUF4426"/>
</dbReference>
<organism evidence="1 2">
    <name type="scientific">Aequoribacter fuscus</name>
    <dbReference type="NCBI Taxonomy" id="2518989"/>
    <lineage>
        <taxon>Bacteria</taxon>
        <taxon>Pseudomonadati</taxon>
        <taxon>Pseudomonadota</taxon>
        <taxon>Gammaproteobacteria</taxon>
        <taxon>Cellvibrionales</taxon>
        <taxon>Halieaceae</taxon>
        <taxon>Aequoribacter</taxon>
    </lineage>
</organism>